<reference evidence="4 5" key="1">
    <citation type="submission" date="2022-10" db="EMBL/GenBank/DDBJ databases">
        <title>Defluviimonas sp. nov., isolated from ocean surface sediments.</title>
        <authorList>
            <person name="He W."/>
            <person name="Wang L."/>
            <person name="Zhang D.-F."/>
        </authorList>
    </citation>
    <scope>NUCLEOTIDE SEQUENCE [LARGE SCALE GENOMIC DNA]</scope>
    <source>
        <strain evidence="4 5">WL0050</strain>
    </source>
</reference>
<dbReference type="RefSeq" id="WP_263738114.1">
    <property type="nucleotide sequence ID" value="NZ_JAOWKZ010000001.1"/>
</dbReference>
<feature type="region of interest" description="Disordered" evidence="3">
    <location>
        <begin position="1"/>
        <end position="39"/>
    </location>
</feature>
<dbReference type="GO" id="GO:0003677">
    <property type="term" value="F:DNA binding"/>
    <property type="evidence" value="ECO:0007669"/>
    <property type="project" value="UniProtKB-KW"/>
</dbReference>
<dbReference type="Proteomes" id="UP001652564">
    <property type="component" value="Unassembled WGS sequence"/>
</dbReference>
<organism evidence="4 5">
    <name type="scientific">Albidovulum litorale</name>
    <dbReference type="NCBI Taxonomy" id="2984134"/>
    <lineage>
        <taxon>Bacteria</taxon>
        <taxon>Pseudomonadati</taxon>
        <taxon>Pseudomonadota</taxon>
        <taxon>Alphaproteobacteria</taxon>
        <taxon>Rhodobacterales</taxon>
        <taxon>Paracoccaceae</taxon>
        <taxon>Albidovulum</taxon>
    </lineage>
</organism>
<gene>
    <name evidence="4" type="ORF">OEZ71_01285</name>
</gene>
<dbReference type="SUPFAM" id="SSF47729">
    <property type="entry name" value="IHF-like DNA-binding proteins"/>
    <property type="match status" value="1"/>
</dbReference>
<evidence type="ECO:0000313" key="5">
    <source>
        <dbReference type="Proteomes" id="UP001652564"/>
    </source>
</evidence>
<evidence type="ECO:0000256" key="2">
    <source>
        <dbReference type="ARBA" id="ARBA00023125"/>
    </source>
</evidence>
<keyword evidence="2 4" id="KW-0238">DNA-binding</keyword>
<comment type="similarity">
    <text evidence="1">Belongs to the bacterial histone-like protein family.</text>
</comment>
<comment type="caution">
    <text evidence="4">The sequence shown here is derived from an EMBL/GenBank/DDBJ whole genome shotgun (WGS) entry which is preliminary data.</text>
</comment>
<dbReference type="InterPro" id="IPR010992">
    <property type="entry name" value="IHF-like_DNA-bd_dom_sf"/>
</dbReference>
<dbReference type="Pfam" id="PF00216">
    <property type="entry name" value="Bac_DNA_binding"/>
    <property type="match status" value="1"/>
</dbReference>
<dbReference type="Gene3D" id="4.10.520.10">
    <property type="entry name" value="IHF-like DNA-binding proteins"/>
    <property type="match status" value="1"/>
</dbReference>
<proteinExistence type="inferred from homology"/>
<name>A0ABT2ZIH4_9RHOB</name>
<evidence type="ECO:0000313" key="4">
    <source>
        <dbReference type="EMBL" id="MCV2870919.1"/>
    </source>
</evidence>
<dbReference type="EMBL" id="JAOWKZ010000001">
    <property type="protein sequence ID" value="MCV2870919.1"/>
    <property type="molecule type" value="Genomic_DNA"/>
</dbReference>
<evidence type="ECO:0000256" key="1">
    <source>
        <dbReference type="ARBA" id="ARBA00010529"/>
    </source>
</evidence>
<accession>A0ABT2ZIH4</accession>
<feature type="compositionally biased region" description="Basic residues" evidence="3">
    <location>
        <begin position="1"/>
        <end position="17"/>
    </location>
</feature>
<sequence>MATKEKPRKQMSNRSKKPVIALVSEAPDDDEDDVSVASNTGSDDAVVLRRKDLFDKVMDATGAKKRDVKLIVEATLKVLGDSLSAGENLALAPLGNAKVTRRKNLGLAETLTIRLKRTTATGDRPGIPEDQGD</sequence>
<protein>
    <submittedName>
        <fullName evidence="4">HU family DNA-binding protein</fullName>
    </submittedName>
</protein>
<keyword evidence="5" id="KW-1185">Reference proteome</keyword>
<dbReference type="InterPro" id="IPR000119">
    <property type="entry name" value="Hist_DNA-bd"/>
</dbReference>
<evidence type="ECO:0000256" key="3">
    <source>
        <dbReference type="SAM" id="MobiDB-lite"/>
    </source>
</evidence>